<dbReference type="GeneID" id="66904342"/>
<sequence>MRNNESHNVKTDSDTLSVLLADAKNEERKDRARAVAMRLETLASHITNRELNSTEAAELLRHEAVRFANESQELH</sequence>
<name>A0AB38FVD2_9ENTR</name>
<protein>
    <submittedName>
        <fullName evidence="2">Protein of uncharacterized function (DUF2732)</fullName>
    </submittedName>
    <submittedName>
        <fullName evidence="1">Uncharacterized protein DUF2732</fullName>
    </submittedName>
</protein>
<organism evidence="2 3">
    <name type="scientific">Yokenella regensburgei</name>
    <dbReference type="NCBI Taxonomy" id="158877"/>
    <lineage>
        <taxon>Bacteria</taxon>
        <taxon>Pseudomonadati</taxon>
        <taxon>Pseudomonadota</taxon>
        <taxon>Gammaproteobacteria</taxon>
        <taxon>Enterobacterales</taxon>
        <taxon>Enterobacteriaceae</taxon>
        <taxon>Yokenella</taxon>
    </lineage>
</organism>
<dbReference type="AlphaFoldDB" id="A0AB38FVD2"/>
<dbReference type="EMBL" id="RBIZ01000004">
    <property type="protein sequence ID" value="RKR54186.1"/>
    <property type="molecule type" value="Genomic_DNA"/>
</dbReference>
<dbReference type="EMBL" id="UAVL01000007">
    <property type="protein sequence ID" value="SQA62687.1"/>
    <property type="molecule type" value="Genomic_DNA"/>
</dbReference>
<dbReference type="Proteomes" id="UP000267341">
    <property type="component" value="Unassembled WGS sequence"/>
</dbReference>
<reference evidence="2 3" key="1">
    <citation type="submission" date="2018-06" db="EMBL/GenBank/DDBJ databases">
        <authorList>
            <consortium name="Pathogen Informatics"/>
            <person name="Doyle S."/>
        </authorList>
    </citation>
    <scope>NUCLEOTIDE SEQUENCE [LARGE SCALE GENOMIC DNA]</scope>
    <source>
        <strain evidence="2 3">NCTC11967</strain>
    </source>
</reference>
<reference evidence="1 4" key="2">
    <citation type="submission" date="2018-10" db="EMBL/GenBank/DDBJ databases">
        <title>Genomic Encyclopedia of Type Strains, Phase IV (KMG-IV): sequencing the most valuable type-strain genomes for metagenomic binning, comparative biology and taxonomic classification.</title>
        <authorList>
            <person name="Goeker M."/>
        </authorList>
    </citation>
    <scope>NUCLEOTIDE SEQUENCE [LARGE SCALE GENOMIC DNA]</scope>
    <source>
        <strain evidence="1 4">DSM 5079</strain>
    </source>
</reference>
<dbReference type="Pfam" id="PF10809">
    <property type="entry name" value="DUF2732"/>
    <property type="match status" value="1"/>
</dbReference>
<evidence type="ECO:0000313" key="4">
    <source>
        <dbReference type="Proteomes" id="UP000267341"/>
    </source>
</evidence>
<dbReference type="Proteomes" id="UP000251313">
    <property type="component" value="Unassembled WGS sequence"/>
</dbReference>
<evidence type="ECO:0000313" key="3">
    <source>
        <dbReference type="Proteomes" id="UP000251313"/>
    </source>
</evidence>
<dbReference type="RefSeq" id="WP_006817487.1">
    <property type="nucleotide sequence ID" value="NZ_CABKQJ010000007.1"/>
</dbReference>
<gene>
    <name evidence="1" type="ORF">C7387_2331</name>
    <name evidence="2" type="ORF">NCTC11967_01691</name>
</gene>
<evidence type="ECO:0000313" key="1">
    <source>
        <dbReference type="EMBL" id="RKR54186.1"/>
    </source>
</evidence>
<proteinExistence type="predicted"/>
<keyword evidence="4" id="KW-1185">Reference proteome</keyword>
<comment type="caution">
    <text evidence="2">The sequence shown here is derived from an EMBL/GenBank/DDBJ whole genome shotgun (WGS) entry which is preliminary data.</text>
</comment>
<dbReference type="InterPro" id="IPR020126">
    <property type="entry name" value="DUF2732"/>
</dbReference>
<accession>A0AB38FVD2</accession>
<evidence type="ECO:0000313" key="2">
    <source>
        <dbReference type="EMBL" id="SQA62687.1"/>
    </source>
</evidence>